<feature type="compositionally biased region" description="Polar residues" evidence="1">
    <location>
        <begin position="1"/>
        <end position="14"/>
    </location>
</feature>
<dbReference type="Proteomes" id="UP000324222">
    <property type="component" value="Unassembled WGS sequence"/>
</dbReference>
<gene>
    <name evidence="2" type="ORF">E2C01_044233</name>
</gene>
<keyword evidence="3" id="KW-1185">Reference proteome</keyword>
<reference evidence="2 3" key="1">
    <citation type="submission" date="2019-05" db="EMBL/GenBank/DDBJ databases">
        <title>Another draft genome of Portunus trituberculatus and its Hox gene families provides insights of decapod evolution.</title>
        <authorList>
            <person name="Jeong J.-H."/>
            <person name="Song I."/>
            <person name="Kim S."/>
            <person name="Choi T."/>
            <person name="Kim D."/>
            <person name="Ryu S."/>
            <person name="Kim W."/>
        </authorList>
    </citation>
    <scope>NUCLEOTIDE SEQUENCE [LARGE SCALE GENOMIC DNA]</scope>
    <source>
        <tissue evidence="2">Muscle</tissue>
    </source>
</reference>
<protein>
    <submittedName>
        <fullName evidence="2">Uncharacterized protein</fullName>
    </submittedName>
</protein>
<evidence type="ECO:0000313" key="2">
    <source>
        <dbReference type="EMBL" id="MPC50405.1"/>
    </source>
</evidence>
<evidence type="ECO:0000313" key="3">
    <source>
        <dbReference type="Proteomes" id="UP000324222"/>
    </source>
</evidence>
<dbReference type="AlphaFoldDB" id="A0A5B7FYI2"/>
<feature type="region of interest" description="Disordered" evidence="1">
    <location>
        <begin position="1"/>
        <end position="26"/>
    </location>
</feature>
<organism evidence="2 3">
    <name type="scientific">Portunus trituberculatus</name>
    <name type="common">Swimming crab</name>
    <name type="synonym">Neptunus trituberculatus</name>
    <dbReference type="NCBI Taxonomy" id="210409"/>
    <lineage>
        <taxon>Eukaryota</taxon>
        <taxon>Metazoa</taxon>
        <taxon>Ecdysozoa</taxon>
        <taxon>Arthropoda</taxon>
        <taxon>Crustacea</taxon>
        <taxon>Multicrustacea</taxon>
        <taxon>Malacostraca</taxon>
        <taxon>Eumalacostraca</taxon>
        <taxon>Eucarida</taxon>
        <taxon>Decapoda</taxon>
        <taxon>Pleocyemata</taxon>
        <taxon>Brachyura</taxon>
        <taxon>Eubrachyura</taxon>
        <taxon>Portunoidea</taxon>
        <taxon>Portunidae</taxon>
        <taxon>Portuninae</taxon>
        <taxon>Portunus</taxon>
    </lineage>
</organism>
<sequence length="77" mass="8397">MVTVRPATQETRCSLGSPAEGQAGREVGCGGRCRWRLQPDSLPQLAGTVSRSLSVHRAIRPYSDTAPHLHFIQKTLV</sequence>
<dbReference type="EMBL" id="VSRR010009482">
    <property type="protein sequence ID" value="MPC50405.1"/>
    <property type="molecule type" value="Genomic_DNA"/>
</dbReference>
<proteinExistence type="predicted"/>
<comment type="caution">
    <text evidence="2">The sequence shown here is derived from an EMBL/GenBank/DDBJ whole genome shotgun (WGS) entry which is preliminary data.</text>
</comment>
<accession>A0A5B7FYI2</accession>
<name>A0A5B7FYI2_PORTR</name>
<evidence type="ECO:0000256" key="1">
    <source>
        <dbReference type="SAM" id="MobiDB-lite"/>
    </source>
</evidence>